<evidence type="ECO:0000256" key="2">
    <source>
        <dbReference type="SAM" id="Phobius"/>
    </source>
</evidence>
<sequence length="79" mass="7964">MFRFLTSALVVVVAFAAPYVCAALGLDGTAAPTTAVVATALLVLPIGLAADVVRARRAGRPTGSLLRPPRHGEPAARGG</sequence>
<feature type="region of interest" description="Disordered" evidence="1">
    <location>
        <begin position="60"/>
        <end position="79"/>
    </location>
</feature>
<comment type="caution">
    <text evidence="4">The sequence shown here is derived from an EMBL/GenBank/DDBJ whole genome shotgun (WGS) entry which is preliminary data.</text>
</comment>
<dbReference type="Proteomes" id="UP000467240">
    <property type="component" value="Unassembled WGS sequence"/>
</dbReference>
<keyword evidence="3" id="KW-0732">Signal</keyword>
<keyword evidence="2" id="KW-0472">Membrane</keyword>
<dbReference type="AlphaFoldDB" id="A0A7J5C1J0"/>
<organism evidence="4 5">
    <name type="scientific">Pseudoclavibacter chungangensis</name>
    <dbReference type="NCBI Taxonomy" id="587635"/>
    <lineage>
        <taxon>Bacteria</taxon>
        <taxon>Bacillati</taxon>
        <taxon>Actinomycetota</taxon>
        <taxon>Actinomycetes</taxon>
        <taxon>Micrococcales</taxon>
        <taxon>Microbacteriaceae</taxon>
        <taxon>Pseudoclavibacter</taxon>
    </lineage>
</organism>
<evidence type="ECO:0000256" key="3">
    <source>
        <dbReference type="SAM" id="SignalP"/>
    </source>
</evidence>
<name>A0A7J5C1J0_9MICO</name>
<feature type="compositionally biased region" description="Basic and acidic residues" evidence="1">
    <location>
        <begin position="70"/>
        <end position="79"/>
    </location>
</feature>
<evidence type="ECO:0000313" key="4">
    <source>
        <dbReference type="EMBL" id="KAB1662506.1"/>
    </source>
</evidence>
<evidence type="ECO:0000256" key="1">
    <source>
        <dbReference type="SAM" id="MobiDB-lite"/>
    </source>
</evidence>
<keyword evidence="5" id="KW-1185">Reference proteome</keyword>
<evidence type="ECO:0000313" key="5">
    <source>
        <dbReference type="Proteomes" id="UP000467240"/>
    </source>
</evidence>
<proteinExistence type="predicted"/>
<dbReference type="EMBL" id="WBJZ01000001">
    <property type="protein sequence ID" value="KAB1662506.1"/>
    <property type="molecule type" value="Genomic_DNA"/>
</dbReference>
<reference evidence="4 5" key="1">
    <citation type="submission" date="2019-09" db="EMBL/GenBank/DDBJ databases">
        <title>Phylogeny of genus Pseudoclavibacter and closely related genus.</title>
        <authorList>
            <person name="Li Y."/>
        </authorList>
    </citation>
    <scope>NUCLEOTIDE SEQUENCE [LARGE SCALE GENOMIC DNA]</scope>
    <source>
        <strain evidence="4 5">DSM 23821</strain>
    </source>
</reference>
<evidence type="ECO:0008006" key="6">
    <source>
        <dbReference type="Google" id="ProtNLM"/>
    </source>
</evidence>
<feature type="chain" id="PRO_5038841095" description="MFS transporter" evidence="3">
    <location>
        <begin position="23"/>
        <end position="79"/>
    </location>
</feature>
<dbReference type="RefSeq" id="WP_158038938.1">
    <property type="nucleotide sequence ID" value="NZ_JACCFV010000001.1"/>
</dbReference>
<feature type="signal peptide" evidence="3">
    <location>
        <begin position="1"/>
        <end position="22"/>
    </location>
</feature>
<keyword evidence="2" id="KW-0812">Transmembrane</keyword>
<protein>
    <recommendedName>
        <fullName evidence="6">MFS transporter</fullName>
    </recommendedName>
</protein>
<keyword evidence="2" id="KW-1133">Transmembrane helix</keyword>
<feature type="transmembrane region" description="Helical" evidence="2">
    <location>
        <begin position="33"/>
        <end position="53"/>
    </location>
</feature>
<accession>A0A7J5C1J0</accession>
<gene>
    <name evidence="4" type="ORF">F8O01_00730</name>
</gene>